<keyword evidence="3" id="KW-1185">Reference proteome</keyword>
<dbReference type="RefSeq" id="XP_001432263.1">
    <property type="nucleotide sequence ID" value="XM_001432226.1"/>
</dbReference>
<evidence type="ECO:0000313" key="2">
    <source>
        <dbReference type="EMBL" id="CAK64866.1"/>
    </source>
</evidence>
<keyword evidence="1" id="KW-0472">Membrane</keyword>
<feature type="transmembrane region" description="Helical" evidence="1">
    <location>
        <begin position="146"/>
        <end position="165"/>
    </location>
</feature>
<protein>
    <recommendedName>
        <fullName evidence="4">Transmembrane protein</fullName>
    </recommendedName>
</protein>
<dbReference type="HOGENOM" id="CLU_589838_0_0_1"/>
<dbReference type="EMBL" id="CT868034">
    <property type="protein sequence ID" value="CAK64866.1"/>
    <property type="molecule type" value="Genomic_DNA"/>
</dbReference>
<feature type="transmembrane region" description="Helical" evidence="1">
    <location>
        <begin position="12"/>
        <end position="37"/>
    </location>
</feature>
<keyword evidence="1" id="KW-1133">Transmembrane helix</keyword>
<dbReference type="AlphaFoldDB" id="A0C249"/>
<sequence length="464" mass="56590">MQINFKGIYNIILIFIFKDCSTIQKIFCLVLTLFFLDGCEYKWLYRGIIFLSNIIYCILQSIFDQKQYTKMILITLQPHYKNKYIFKILLIIYRIYKQQIKKSSIQNHENQQIFIQCLKQPIQKEFYLIFSKFTQSFRYRKTNYELIVFITYIIYIHNYIVNITFTSRQSCIIQLHQNQNNPYFFSETQPQNRLYKIKLKINYLFTLRFNRKYKSQQKMKNQFKKIINLQSQHKNQKQYIKVNLYQQFIKKVFYPILFTLQSINKEYSLIELYNNVITKEKNLILKKRKSQLRLQLRFEVFFIEEDDCQFTCQFNLLKILINVLLIIRSINISGYFSLFKQNHSCYTKTQVHDLSYHFAQAKFLFCHIRAINLNIIPSFRVQVSKYSQMRIILNRLNSTINLNKIIHKMQLDQIIYQIKNCWKANIQSFLQQIPFKNFPPYLIQKTHLFLNNYDQKIFPSHSQL</sequence>
<dbReference type="InParanoid" id="A0C249"/>
<reference evidence="2 3" key="1">
    <citation type="journal article" date="2006" name="Nature">
        <title>Global trends of whole-genome duplications revealed by the ciliate Paramecium tetraurelia.</title>
        <authorList>
            <consortium name="Genoscope"/>
            <person name="Aury J.-M."/>
            <person name="Jaillon O."/>
            <person name="Duret L."/>
            <person name="Noel B."/>
            <person name="Jubin C."/>
            <person name="Porcel B.M."/>
            <person name="Segurens B."/>
            <person name="Daubin V."/>
            <person name="Anthouard V."/>
            <person name="Aiach N."/>
            <person name="Arnaiz O."/>
            <person name="Billaut A."/>
            <person name="Beisson J."/>
            <person name="Blanc I."/>
            <person name="Bouhouche K."/>
            <person name="Camara F."/>
            <person name="Duharcourt S."/>
            <person name="Guigo R."/>
            <person name="Gogendeau D."/>
            <person name="Katinka M."/>
            <person name="Keller A.-M."/>
            <person name="Kissmehl R."/>
            <person name="Klotz C."/>
            <person name="Koll F."/>
            <person name="Le Moue A."/>
            <person name="Lepere C."/>
            <person name="Malinsky S."/>
            <person name="Nowacki M."/>
            <person name="Nowak J.K."/>
            <person name="Plattner H."/>
            <person name="Poulain J."/>
            <person name="Ruiz F."/>
            <person name="Serrano V."/>
            <person name="Zagulski M."/>
            <person name="Dessen P."/>
            <person name="Betermier M."/>
            <person name="Weissenbach J."/>
            <person name="Scarpelli C."/>
            <person name="Schachter V."/>
            <person name="Sperling L."/>
            <person name="Meyer E."/>
            <person name="Cohen J."/>
            <person name="Wincker P."/>
        </authorList>
    </citation>
    <scope>NUCLEOTIDE SEQUENCE [LARGE SCALE GENOMIC DNA]</scope>
    <source>
        <strain evidence="2 3">Stock d4-2</strain>
    </source>
</reference>
<proteinExistence type="predicted"/>
<accession>A0C249</accession>
<dbReference type="KEGG" id="ptm:GSPATT00034343001"/>
<name>A0C249_PARTE</name>
<organism evidence="2 3">
    <name type="scientific">Paramecium tetraurelia</name>
    <dbReference type="NCBI Taxonomy" id="5888"/>
    <lineage>
        <taxon>Eukaryota</taxon>
        <taxon>Sar</taxon>
        <taxon>Alveolata</taxon>
        <taxon>Ciliophora</taxon>
        <taxon>Intramacronucleata</taxon>
        <taxon>Oligohymenophorea</taxon>
        <taxon>Peniculida</taxon>
        <taxon>Parameciidae</taxon>
        <taxon>Paramecium</taxon>
    </lineage>
</organism>
<keyword evidence="1" id="KW-0812">Transmembrane</keyword>
<evidence type="ECO:0008006" key="4">
    <source>
        <dbReference type="Google" id="ProtNLM"/>
    </source>
</evidence>
<dbReference type="Proteomes" id="UP000000600">
    <property type="component" value="Unassembled WGS sequence"/>
</dbReference>
<gene>
    <name evidence="2" type="ORF">GSPATT00034343001</name>
</gene>
<evidence type="ECO:0000256" key="1">
    <source>
        <dbReference type="SAM" id="Phobius"/>
    </source>
</evidence>
<feature type="transmembrane region" description="Helical" evidence="1">
    <location>
        <begin position="43"/>
        <end position="63"/>
    </location>
</feature>
<evidence type="ECO:0000313" key="3">
    <source>
        <dbReference type="Proteomes" id="UP000000600"/>
    </source>
</evidence>
<dbReference type="GeneID" id="5018048"/>